<dbReference type="Proteomes" id="UP000272490">
    <property type="component" value="Unassembled WGS sequence"/>
</dbReference>
<keyword evidence="2" id="KW-1185">Reference proteome</keyword>
<protein>
    <recommendedName>
        <fullName evidence="3">DUF1963 domain-containing protein</fullName>
    </recommendedName>
</protein>
<sequence>MLGELKIIDEFADKFDFRMFGPALLEKEVSWPVDYNGNPMLFFMGLPANLLNKKLDINLYCNIFITYDHEDDQHLYDLSDKNPEPNKSSCVILSDIRSSKVKKTSCIEPSKKLSISESGDEVPYWLQDPIQKSNMSFQFQIYAGEIDNMFQQDFGDEFYYFFCNENCSEGNVFVQIT</sequence>
<evidence type="ECO:0000313" key="1">
    <source>
        <dbReference type="EMBL" id="RRJ24472.1"/>
    </source>
</evidence>
<comment type="caution">
    <text evidence="1">The sequence shown here is derived from an EMBL/GenBank/DDBJ whole genome shotgun (WGS) entry which is preliminary data.</text>
</comment>
<reference evidence="1 2" key="1">
    <citation type="submission" date="2018-11" db="EMBL/GenBank/DDBJ databases">
        <title>Genome sequencing of Lachnoanaerobaculum sp. KCOM 2030 (= ChDC B114).</title>
        <authorList>
            <person name="Kook J.-K."/>
            <person name="Park S.-N."/>
            <person name="Lim Y.K."/>
        </authorList>
    </citation>
    <scope>NUCLEOTIDE SEQUENCE [LARGE SCALE GENOMIC DNA]</scope>
    <source>
        <strain evidence="1 2">KCOM 2030</strain>
    </source>
</reference>
<name>A0A3P3QTD7_9FIRM</name>
<evidence type="ECO:0000313" key="2">
    <source>
        <dbReference type="Proteomes" id="UP000272490"/>
    </source>
</evidence>
<dbReference type="RefSeq" id="WP_128674816.1">
    <property type="nucleotide sequence ID" value="NZ_RRCO01000006.1"/>
</dbReference>
<evidence type="ECO:0008006" key="3">
    <source>
        <dbReference type="Google" id="ProtNLM"/>
    </source>
</evidence>
<proteinExistence type="predicted"/>
<gene>
    <name evidence="1" type="ORF">EHV10_11790</name>
</gene>
<organism evidence="1 2">
    <name type="scientific">Lachnoanaerobaculum gingivalis</name>
    <dbReference type="NCBI Taxonomy" id="2490855"/>
    <lineage>
        <taxon>Bacteria</taxon>
        <taxon>Bacillati</taxon>
        <taxon>Bacillota</taxon>
        <taxon>Clostridia</taxon>
        <taxon>Lachnospirales</taxon>
        <taxon>Lachnospiraceae</taxon>
        <taxon>Lachnoanaerobaculum</taxon>
    </lineage>
</organism>
<dbReference type="OrthoDB" id="8776978at2"/>
<accession>A0A3P3QTD7</accession>
<dbReference type="AlphaFoldDB" id="A0A3P3QTD7"/>
<dbReference type="EMBL" id="RRCO01000006">
    <property type="protein sequence ID" value="RRJ24472.1"/>
    <property type="molecule type" value="Genomic_DNA"/>
</dbReference>